<keyword evidence="4 19" id="KW-0945">Host-virus interaction</keyword>
<dbReference type="PANTHER" id="PTHR33064">
    <property type="entry name" value="POL PROTEIN"/>
    <property type="match status" value="1"/>
</dbReference>
<evidence type="ECO:0000313" key="23">
    <source>
        <dbReference type="Proteomes" id="UP000152271"/>
    </source>
</evidence>
<feature type="binding site" evidence="19">
    <location>
        <position position="509"/>
    </location>
    <ligand>
        <name>Mg(2+)</name>
        <dbReference type="ChEBI" id="CHEBI:18420"/>
        <note>catalytic</note>
    </ligand>
</feature>
<evidence type="ECO:0000256" key="3">
    <source>
        <dbReference type="ARBA" id="ARBA00022482"/>
    </source>
</evidence>
<keyword evidence="12 19" id="KW-0378">Hydrolase</keyword>
<evidence type="ECO:0000256" key="17">
    <source>
        <dbReference type="ARBA" id="ARBA00023268"/>
    </source>
</evidence>
<dbReference type="InterPro" id="IPR043128">
    <property type="entry name" value="Rev_trsase/Diguanyl_cyclase"/>
</dbReference>
<dbReference type="GO" id="GO:0004523">
    <property type="term" value="F:RNA-DNA hybrid ribonuclease activity"/>
    <property type="evidence" value="ECO:0007669"/>
    <property type="project" value="UniProtKB-UniRule"/>
</dbReference>
<sequence>MPLSYQHLRKLLLLDDGTEAGPLEEELPRVAEDLNLGNLNVSIPWTHKVGNFTGLYSSTVPIFNPEWQTPSFPKIHLQEDIINRCQQFVGPLTVNEKRRLKLIMPARFYPTHTKYLPLDKGIKPYYPDQVVNHYFQTRHYLHTLWKAGILYKRETTRSASFCGSPYSWEQELQHGRLVIKTSQRHGDESFCSQPSGILSRSSVGPCIRSQLKQSRLGLQPHQGQLASSQPGRSGSIRARAHPSTRRYFGVKPSGSGHIDHSVNCLPPSSAGSQSQGSVFSCWWLQFRNSKPCSEYCLSHLINLREDWGPCDEHGEHHIRIPRTPARVTGGVFLVDKNPHNTAESRLVVDFSQFSRGTTRVSWPKFAVPNLQSLTNLLSSNLSWLSLDVSAAFYHIPLHPAAMPHLLIGSSGLSRYVARLSSNSRINNNQYGTMQNLHDSCSRQLYVSLMLLYKTYGWKLHLYSHPIVLGFRKIPMGVGLSPFLLAQFTSAICSVVRRAFPHCLAFSYMDDVVLGAKSVQHREALYTAVTNFLLSLGIHLNPNKTKRWGYSLNFMGYIIGSWGTLPQDHIVQKIKHCFRKLPVNRPIDWKVCQRIVGLLGFAAPFTQCGYPALMPLYACIQAKQAFTFSPTYKAFLSKQYMNLYPVARQRPGLCQVFADATPTGWGLAIGHQRMRGTFVAPLPIHTAELLAACFARSRSGAKLVGTDNSVVLSRKYTSFPWLLGCTANWILRGTSFVYVPSALNPADDPSRGRLGLYRPLLRLPFQPTTGRTSLYAVSPSVPSHLPVRVHFASPLHVAWRPP</sequence>
<evidence type="ECO:0000256" key="20">
    <source>
        <dbReference type="SAM" id="MobiDB-lite"/>
    </source>
</evidence>
<keyword evidence="10 19" id="KW-0479">Metal-binding</keyword>
<dbReference type="Pfam" id="PF00078">
    <property type="entry name" value="RVT_1"/>
    <property type="match status" value="1"/>
</dbReference>
<dbReference type="EC" id="3.1.26.4" evidence="19"/>
<comment type="similarity">
    <text evidence="2 19">Belongs to the hepadnaviridae P protein family.</text>
</comment>
<dbReference type="GO" id="GO:0003887">
    <property type="term" value="F:DNA-directed DNA polymerase activity"/>
    <property type="evidence" value="ECO:0007669"/>
    <property type="project" value="UniProtKB-UniRule"/>
</dbReference>
<keyword evidence="14 19" id="KW-0695">RNA-directed DNA polymerase</keyword>
<comment type="caution">
    <text evidence="19">Lacks conserved residue(s) required for the propagation of feature annotation.</text>
</comment>
<comment type="catalytic activity">
    <reaction evidence="1 19">
        <text>Endonucleolytic cleavage to 5'-phosphomonoester.</text>
        <dbReference type="EC" id="3.1.26.4"/>
    </reaction>
</comment>
<comment type="domain">
    <text evidence="19">The polymerase/reverse transcriptase (RT) and ribonuclease H (RH) domains are structured in five subdomains: finger, palm, thumb, connection and RNase H. Within the palm subdomain, the 'primer grip' region is thought to be involved in the positioning of the primer terminus for accommodating the incoming nucleotide. The RH domain stabilizes the association of RT with primer-template.</text>
</comment>
<feature type="site" description="Priming of reverse-transcription by covalently linking the first nucleotide of the (-)DNA" evidence="19">
    <location>
        <position position="56"/>
    </location>
</feature>
<keyword evidence="18 19" id="KW-0899">Viral immunoevasion</keyword>
<gene>
    <name evidence="19 22" type="primary">P</name>
</gene>
<keyword evidence="17 19" id="KW-0511">Multifunctional enzyme</keyword>
<keyword evidence="7 19" id="KW-0548">Nucleotidyltransferase</keyword>
<evidence type="ECO:0000256" key="8">
    <source>
        <dbReference type="ARBA" id="ARBA00022705"/>
    </source>
</evidence>
<evidence type="ECO:0000256" key="4">
    <source>
        <dbReference type="ARBA" id="ARBA00022581"/>
    </source>
</evidence>
<evidence type="ECO:0000256" key="13">
    <source>
        <dbReference type="ARBA" id="ARBA00022842"/>
    </source>
</evidence>
<keyword evidence="3 19" id="KW-1113">Inhibition of host RLR pathway by virus</keyword>
<dbReference type="EC" id="2.7.7.49" evidence="19"/>
<evidence type="ECO:0000256" key="10">
    <source>
        <dbReference type="ARBA" id="ARBA00022723"/>
    </source>
</evidence>
<organismHost>
    <name type="scientific">Homo sapiens</name>
    <name type="common">Human</name>
    <dbReference type="NCBI Taxonomy" id="9606"/>
</organismHost>
<dbReference type="InterPro" id="IPR037531">
    <property type="entry name" value="HBV_DPOL"/>
</dbReference>
<accession>Q9WP64</accession>
<dbReference type="InterPro" id="IPR000477">
    <property type="entry name" value="RT_dom"/>
</dbReference>
<comment type="catalytic activity">
    <reaction evidence="19">
        <text>DNA(n) + a 2'-deoxyribonucleoside 5'-triphosphate = DNA(n+1) + diphosphate</text>
        <dbReference type="Rhea" id="RHEA:22508"/>
        <dbReference type="Rhea" id="RHEA-COMP:17339"/>
        <dbReference type="Rhea" id="RHEA-COMP:17340"/>
        <dbReference type="ChEBI" id="CHEBI:33019"/>
        <dbReference type="ChEBI" id="CHEBI:61560"/>
        <dbReference type="ChEBI" id="CHEBI:173112"/>
        <dbReference type="EC" id="2.7.7.7"/>
    </reaction>
</comment>
<evidence type="ECO:0000256" key="15">
    <source>
        <dbReference type="ARBA" id="ARBA00022932"/>
    </source>
</evidence>
<evidence type="ECO:0000256" key="16">
    <source>
        <dbReference type="ARBA" id="ARBA00023125"/>
    </source>
</evidence>
<dbReference type="Proteomes" id="UP000152271">
    <property type="component" value="Genome"/>
</dbReference>
<reference evidence="22 23" key="1">
    <citation type="journal article" date="1999" name="J. Gen. Virol.">
        <title>Hepatitis B virus genomes from long-term immunosuppressed virus carriers are modified by specific mutations in several regions.</title>
        <authorList>
            <person name="Preikschat P."/>
            <person name="Meisel H."/>
            <person name="Will H."/>
            <person name="Gunther S."/>
        </authorList>
    </citation>
    <scope>NUCLEOTIDE SEQUENCE [LARGE SCALE GENOMIC DNA]</scope>
</reference>
<evidence type="ECO:0000256" key="14">
    <source>
        <dbReference type="ARBA" id="ARBA00022918"/>
    </source>
</evidence>
<keyword evidence="16 19" id="KW-0238">DNA-binding</keyword>
<evidence type="ECO:0000256" key="6">
    <source>
        <dbReference type="ARBA" id="ARBA00022679"/>
    </source>
</evidence>
<evidence type="ECO:0000256" key="9">
    <source>
        <dbReference type="ARBA" id="ARBA00022722"/>
    </source>
</evidence>
<comment type="function">
    <text evidence="19">Multifunctional enzyme that converts the viral RNA genome into dsDNA in viral cytoplasmic capsids. This enzyme displays a DNA polymerase activity that can copy either DNA or RNA templates, and a ribonuclease H (RNase H) activity that cleaves the RNA strand of RNA-DNA heteroduplexes in a partially processive 3'- to 5'-endonucleasic mode. Neo-synthesized pregenomic RNA (pgRNA) are encapsidated together with the P protein, and reverse-transcribed inside the nucleocapsid. Initiation of reverse-transcription occurs first by binding the epsilon loop on the pgRNA genome, and is initiated by protein priming, thereby the 5'-end of (-)DNA is covalently linked to P protein. Partial (+)DNA is synthesized from the (-)DNA template and generates the relaxed circular DNA (RC-DNA) genome. After budding and infection, the RC-DNA migrates in the nucleus, and is converted into a plasmid-like covalently closed circular DNA (cccDNA). The activity of P protein does not seem to be necessary for cccDNA generation, and is presumably released from (+)DNA by host nuclear DNA repair machinery.</text>
</comment>
<feature type="binding site" evidence="19">
    <location>
        <position position="510"/>
    </location>
    <ligand>
        <name>Mg(2+)</name>
        <dbReference type="ChEBI" id="CHEBI:18420"/>
        <note>catalytic</note>
    </ligand>
</feature>
<comment type="domain">
    <text evidence="19">Terminal protein domain (TP) is hepadnavirus-specific. Spacer domain is highly variable and separates the TP and RT domains. Polymerase/reverse-transcriptase domain (RT) and ribonuclease H domain (RH) are similar to retrovirus reverse transcriptase/RNase H.</text>
</comment>
<dbReference type="EMBL" id="AF143305">
    <property type="protein sequence ID" value="AAD37949.1"/>
    <property type="molecule type" value="Genomic_DNA"/>
</dbReference>
<dbReference type="Gene3D" id="3.30.70.270">
    <property type="match status" value="1"/>
</dbReference>
<evidence type="ECO:0000256" key="7">
    <source>
        <dbReference type="ARBA" id="ARBA00022695"/>
    </source>
</evidence>
<dbReference type="GO" id="GO:0046872">
    <property type="term" value="F:metal ion binding"/>
    <property type="evidence" value="ECO:0007669"/>
    <property type="project" value="UniProtKB-UniRule"/>
</dbReference>
<dbReference type="InterPro" id="IPR043502">
    <property type="entry name" value="DNA/RNA_pol_sf"/>
</dbReference>
<dbReference type="GO" id="GO:0006260">
    <property type="term" value="P:DNA replication"/>
    <property type="evidence" value="ECO:0007669"/>
    <property type="project" value="UniProtKB-UniRule"/>
</dbReference>
<comment type="activity regulation">
    <text evidence="19">Activated by host HSP70 and HSP40 in vitro to be able to bind the epsilon loop of the pgRNA. Because deletion of the RNase H region renders the protein partly chaperone-independent, the chaperones may be needed indirectly to relieve occlusion of the RNA-binding site by this domain. Inhibited by several reverse-transcriptase inhibitors: Lamivudine, Adefovir and Entecavir.</text>
</comment>
<keyword evidence="8 19" id="KW-0235">DNA replication</keyword>
<evidence type="ECO:0000256" key="18">
    <source>
        <dbReference type="ARBA" id="ARBA00023280"/>
    </source>
</evidence>
<feature type="binding site" evidence="19">
    <location>
        <position position="387"/>
    </location>
    <ligand>
        <name>Mg(2+)</name>
        <dbReference type="ChEBI" id="CHEBI:18420"/>
        <note>catalytic</note>
    </ligand>
</feature>
<feature type="region of interest" description="Polymerase/reverse transcriptase domain (RT)" evidence="19">
    <location>
        <begin position="305"/>
        <end position="648"/>
    </location>
</feature>
<dbReference type="PANTHER" id="PTHR33064:SF29">
    <property type="entry name" value="PEPTIDASE A2 DOMAIN-CONTAINING PROTEIN-RELATED"/>
    <property type="match status" value="1"/>
</dbReference>
<keyword evidence="15 19" id="KW-0239">DNA-directed DNA polymerase</keyword>
<dbReference type="Pfam" id="PF00242">
    <property type="entry name" value="DNA_pol_viral_N"/>
    <property type="match status" value="2"/>
</dbReference>
<dbReference type="InterPro" id="IPR051320">
    <property type="entry name" value="Viral_Replic_Matur_Polypro"/>
</dbReference>
<proteinExistence type="inferred from homology"/>
<dbReference type="Pfam" id="PF00336">
    <property type="entry name" value="DNA_pol_viral_C"/>
    <property type="match status" value="1"/>
</dbReference>
<comment type="miscellaneous">
    <text evidence="19">Hepadnaviral virions contain probably just one P protein molecule per particle.</text>
</comment>
<dbReference type="FunFam" id="3.30.70.270:FF:000009">
    <property type="entry name" value="Protein P"/>
    <property type="match status" value="1"/>
</dbReference>
<feature type="region of interest" description="Disordered" evidence="20">
    <location>
        <begin position="218"/>
        <end position="247"/>
    </location>
</feature>
<comment type="catalytic activity">
    <reaction evidence="19">
        <text>DNA(n) + a 2'-deoxyribonucleoside 5'-triphosphate = DNA(n+1) + diphosphate</text>
        <dbReference type="Rhea" id="RHEA:22508"/>
        <dbReference type="Rhea" id="RHEA-COMP:17339"/>
        <dbReference type="Rhea" id="RHEA-COMP:17340"/>
        <dbReference type="ChEBI" id="CHEBI:33019"/>
        <dbReference type="ChEBI" id="CHEBI:61560"/>
        <dbReference type="ChEBI" id="CHEBI:173112"/>
        <dbReference type="EC" id="2.7.7.49"/>
    </reaction>
</comment>
<dbReference type="PROSITE" id="PS50878">
    <property type="entry name" value="RT_POL"/>
    <property type="match status" value="1"/>
</dbReference>
<name>Q9WP64_HBV</name>
<dbReference type="GO" id="GO:0052170">
    <property type="term" value="P:symbiont-mediated suppression of host innate immune response"/>
    <property type="evidence" value="ECO:0007669"/>
    <property type="project" value="UniProtKB-UniRule"/>
</dbReference>
<keyword evidence="6 19" id="KW-0808">Transferase</keyword>
<organism evidence="22 23">
    <name type="scientific">Hepatitis B virus</name>
    <name type="common">HBV</name>
    <dbReference type="NCBI Taxonomy" id="10407"/>
    <lineage>
        <taxon>Viruses</taxon>
        <taxon>Riboviria</taxon>
        <taxon>Pararnavirae</taxon>
        <taxon>Artverviricota</taxon>
        <taxon>Revtraviricetes</taxon>
        <taxon>Blubervirales</taxon>
        <taxon>Hepadnaviridae</taxon>
        <taxon>Orthohepadnavirus</taxon>
        <taxon>Orthohepadnavirus hominoidei</taxon>
    </lineage>
</organism>
<feature type="compositionally biased region" description="Polar residues" evidence="20">
    <location>
        <begin position="221"/>
        <end position="232"/>
    </location>
</feature>
<keyword evidence="5 19" id="KW-1090">Inhibition of host innate immune response by virus</keyword>
<organismHost>
    <name type="scientific">Pan troglodytes</name>
    <name type="common">Chimpanzee</name>
    <dbReference type="NCBI Taxonomy" id="9598"/>
</organismHost>
<evidence type="ECO:0000256" key="12">
    <source>
        <dbReference type="ARBA" id="ARBA00022801"/>
    </source>
</evidence>
<keyword evidence="13 19" id="KW-0460">Magnesium</keyword>
<dbReference type="EC" id="2.7.7.7" evidence="19"/>
<keyword evidence="9 19" id="KW-0540">Nuclease</keyword>
<protein>
    <recommendedName>
        <fullName evidence="19">Protein P</fullName>
    </recommendedName>
    <domain>
        <recommendedName>
            <fullName evidence="19">DNA-directed DNA polymerase</fullName>
            <ecNumber evidence="19">2.7.7.7</ecNumber>
        </recommendedName>
    </domain>
    <domain>
        <recommendedName>
            <fullName evidence="19">RNA-directed DNA polymerase</fullName>
            <ecNumber evidence="19">2.7.7.49</ecNumber>
        </recommendedName>
    </domain>
    <domain>
        <recommendedName>
            <fullName evidence="19">Ribonuclease H</fullName>
            <ecNumber evidence="19">3.1.26.4</ecNumber>
        </recommendedName>
    </domain>
</protein>
<dbReference type="HAMAP" id="MF_04073">
    <property type="entry name" value="HBV_DPOL"/>
    <property type="match status" value="1"/>
</dbReference>
<evidence type="ECO:0000256" key="1">
    <source>
        <dbReference type="ARBA" id="ARBA00000077"/>
    </source>
</evidence>
<feature type="domain" description="Reverse transcriptase" evidence="21">
    <location>
        <begin position="315"/>
        <end position="558"/>
    </location>
</feature>
<evidence type="ECO:0000256" key="19">
    <source>
        <dbReference type="HAMAP-Rule" id="MF_04073"/>
    </source>
</evidence>
<keyword evidence="11 19" id="KW-0255">Endonuclease</keyword>
<evidence type="ECO:0000256" key="2">
    <source>
        <dbReference type="ARBA" id="ARBA00007994"/>
    </source>
</evidence>
<dbReference type="GO" id="GO:0003964">
    <property type="term" value="F:RNA-directed DNA polymerase activity"/>
    <property type="evidence" value="ECO:0007669"/>
    <property type="project" value="UniProtKB-UniRule"/>
</dbReference>
<evidence type="ECO:0000256" key="11">
    <source>
        <dbReference type="ARBA" id="ARBA00022759"/>
    </source>
</evidence>
<dbReference type="GO" id="GO:0003677">
    <property type="term" value="F:DNA binding"/>
    <property type="evidence" value="ECO:0007669"/>
    <property type="project" value="UniProtKB-UniRule"/>
</dbReference>
<dbReference type="SUPFAM" id="SSF56672">
    <property type="entry name" value="DNA/RNA polymerases"/>
    <property type="match status" value="1"/>
</dbReference>
<evidence type="ECO:0000313" key="22">
    <source>
        <dbReference type="EMBL" id="AAD37949.1"/>
    </source>
</evidence>
<evidence type="ECO:0000259" key="21">
    <source>
        <dbReference type="PROSITE" id="PS50878"/>
    </source>
</evidence>
<evidence type="ECO:0000256" key="5">
    <source>
        <dbReference type="ARBA" id="ARBA00022632"/>
    </source>
</evidence>
<dbReference type="InterPro" id="IPR001462">
    <property type="entry name" value="DNApol_viral_C"/>
</dbReference>
<dbReference type="InterPro" id="IPR000201">
    <property type="entry name" value="DNApol_viral_N"/>
</dbReference>